<protein>
    <submittedName>
        <fullName evidence="2">Beta-propeller domain-containing protein</fullName>
    </submittedName>
</protein>
<dbReference type="Pfam" id="PF09826">
    <property type="entry name" value="Beta_propel"/>
    <property type="match status" value="1"/>
</dbReference>
<keyword evidence="1" id="KW-0472">Membrane</keyword>
<keyword evidence="1" id="KW-0812">Transmembrane</keyword>
<sequence>MNEEELLKKIKDSAEDIQVPDSLKPETVAKRLEQERKNRENAKTEDRRTIAKDNKIHRFPVKKIGAWAAAAMVLLTVMAVAWPAISDSLKKNQQTGTETGSPLETDGIPHLESYEQLYALVRESWINRTEMTALEYSGTTDDSETGLAAMVVPESAVEETTMAAGAEIAYVQQTSDTGSDFSSTNTQEENIDEGEIVKTDGTYIYAMDREGTIRIVEADSLELISEEALPDLPDRELKEMYVDGDRLQVIWQQLEYTTFTRITPMPLEDQDEEIQDTAEVTYRSYSIPVYKTGAVTYDISDRRNPKKIGSYSQDGRYLTSRRYEGTLYLFTGKELGAGSGEEDHSAYIPETHSMLIPCEKIYLPYKNTEGEIAEIYDSVQCLIAASVQDAAPSKETDSMAAIFEGDTFYISEENIYVASPEDLTEDNTCIMKFSYKDGMFAPQVTKKIPGSLNDNFSMDEYQGMLRVVTNSWEEQTVKQTTTYEDGYMTDALIPSLVRTSGLYVLDENLEIIGSLTGLAPDEEVKSVRFLEETAYFVTYEQVDPLFSVDLSDPEEPELLGKLKVTGFSEYLHPYGEEALLGIGWETDPDTGETIGLKCSMFDISNPSQVKEKGRLVMEDVQICTGLDNYKAILAEPEKNIFGFVIGRDNGEVPFGAGYAGVYEEGSFYYAVLSYEENKGFQSLAYLPLETENLASEDIRQVRGMYIQDTFYMISAEGIVSYDMQADFLEKDTLAW</sequence>
<dbReference type="EMBL" id="DXBU01000026">
    <property type="protein sequence ID" value="HIZ21602.1"/>
    <property type="molecule type" value="Genomic_DNA"/>
</dbReference>
<organism evidence="2 3">
    <name type="scientific">Candidatus Blautia faecigallinarum</name>
    <dbReference type="NCBI Taxonomy" id="2838488"/>
    <lineage>
        <taxon>Bacteria</taxon>
        <taxon>Bacillati</taxon>
        <taxon>Bacillota</taxon>
        <taxon>Clostridia</taxon>
        <taxon>Lachnospirales</taxon>
        <taxon>Lachnospiraceae</taxon>
        <taxon>Blautia</taxon>
    </lineage>
</organism>
<reference evidence="2" key="1">
    <citation type="journal article" date="2021" name="PeerJ">
        <title>Extensive microbial diversity within the chicken gut microbiome revealed by metagenomics and culture.</title>
        <authorList>
            <person name="Gilroy R."/>
            <person name="Ravi A."/>
            <person name="Getino M."/>
            <person name="Pursley I."/>
            <person name="Horton D.L."/>
            <person name="Alikhan N.F."/>
            <person name="Baker D."/>
            <person name="Gharbi K."/>
            <person name="Hall N."/>
            <person name="Watson M."/>
            <person name="Adriaenssens E.M."/>
            <person name="Foster-Nyarko E."/>
            <person name="Jarju S."/>
            <person name="Secka A."/>
            <person name="Antonio M."/>
            <person name="Oren A."/>
            <person name="Chaudhuri R.R."/>
            <person name="La Ragione R."/>
            <person name="Hildebrand F."/>
            <person name="Pallen M.J."/>
        </authorList>
    </citation>
    <scope>NUCLEOTIDE SEQUENCE</scope>
    <source>
        <strain evidence="2">14324</strain>
    </source>
</reference>
<evidence type="ECO:0000313" key="2">
    <source>
        <dbReference type="EMBL" id="HIZ21602.1"/>
    </source>
</evidence>
<evidence type="ECO:0000313" key="3">
    <source>
        <dbReference type="Proteomes" id="UP000824041"/>
    </source>
</evidence>
<feature type="transmembrane region" description="Helical" evidence="1">
    <location>
        <begin position="64"/>
        <end position="85"/>
    </location>
</feature>
<comment type="caution">
    <text evidence="2">The sequence shown here is derived from an EMBL/GenBank/DDBJ whole genome shotgun (WGS) entry which is preliminary data.</text>
</comment>
<keyword evidence="1" id="KW-1133">Transmembrane helix</keyword>
<proteinExistence type="predicted"/>
<dbReference type="InterPro" id="IPR019198">
    <property type="entry name" value="Beta_propeller_containing"/>
</dbReference>
<name>A0A9D2ITA5_9FIRM</name>
<evidence type="ECO:0000256" key="1">
    <source>
        <dbReference type="SAM" id="Phobius"/>
    </source>
</evidence>
<reference evidence="2" key="2">
    <citation type="submission" date="2021-04" db="EMBL/GenBank/DDBJ databases">
        <authorList>
            <person name="Gilroy R."/>
        </authorList>
    </citation>
    <scope>NUCLEOTIDE SEQUENCE</scope>
    <source>
        <strain evidence="2">14324</strain>
    </source>
</reference>
<accession>A0A9D2ITA5</accession>
<dbReference type="AlphaFoldDB" id="A0A9D2ITA5"/>
<gene>
    <name evidence="2" type="ORF">IAA21_02225</name>
</gene>
<dbReference type="Proteomes" id="UP000824041">
    <property type="component" value="Unassembled WGS sequence"/>
</dbReference>